<evidence type="ECO:0000259" key="4">
    <source>
        <dbReference type="PROSITE" id="PS50893"/>
    </source>
</evidence>
<dbReference type="Gene3D" id="3.40.50.300">
    <property type="entry name" value="P-loop containing nucleotide triphosphate hydrolases"/>
    <property type="match status" value="2"/>
</dbReference>
<name>A0A7X0U722_9ACTN</name>
<organism evidence="5 6">
    <name type="scientific">Nonomuraea rubra</name>
    <dbReference type="NCBI Taxonomy" id="46180"/>
    <lineage>
        <taxon>Bacteria</taxon>
        <taxon>Bacillati</taxon>
        <taxon>Actinomycetota</taxon>
        <taxon>Actinomycetes</taxon>
        <taxon>Streptosporangiales</taxon>
        <taxon>Streptosporangiaceae</taxon>
        <taxon>Nonomuraea</taxon>
    </lineage>
</organism>
<dbReference type="SMART" id="SM00382">
    <property type="entry name" value="AAA"/>
    <property type="match status" value="2"/>
</dbReference>
<feature type="domain" description="ABC transporter" evidence="4">
    <location>
        <begin position="8"/>
        <end position="310"/>
    </location>
</feature>
<dbReference type="PANTHER" id="PTHR42855:SF1">
    <property type="entry name" value="ABC TRANSPORTER DOMAIN-CONTAINING PROTEIN"/>
    <property type="match status" value="1"/>
</dbReference>
<dbReference type="RefSeq" id="WP_185111435.1">
    <property type="nucleotide sequence ID" value="NZ_BAAAXY010000184.1"/>
</dbReference>
<dbReference type="PROSITE" id="PS00211">
    <property type="entry name" value="ABC_TRANSPORTER_1"/>
    <property type="match status" value="2"/>
</dbReference>
<dbReference type="PANTHER" id="PTHR42855">
    <property type="entry name" value="ABC TRANSPORTER ATP-BINDING SUBUNIT"/>
    <property type="match status" value="1"/>
</dbReference>
<dbReference type="InterPro" id="IPR017871">
    <property type="entry name" value="ABC_transporter-like_CS"/>
</dbReference>
<reference evidence="5 6" key="1">
    <citation type="submission" date="2020-08" db="EMBL/GenBank/DDBJ databases">
        <title>Sequencing the genomes of 1000 actinobacteria strains.</title>
        <authorList>
            <person name="Klenk H.-P."/>
        </authorList>
    </citation>
    <scope>NUCLEOTIDE SEQUENCE [LARGE SCALE GENOMIC DNA]</scope>
    <source>
        <strain evidence="5 6">DSM 43768</strain>
    </source>
</reference>
<dbReference type="PROSITE" id="PS50893">
    <property type="entry name" value="ABC_TRANSPORTER_2"/>
    <property type="match status" value="2"/>
</dbReference>
<dbReference type="InterPro" id="IPR051309">
    <property type="entry name" value="ABCF_ATPase"/>
</dbReference>
<dbReference type="NCBIfam" id="NF000355">
    <property type="entry name" value="ribo_prot_ABC_F"/>
    <property type="match status" value="1"/>
</dbReference>
<dbReference type="Pfam" id="PF00005">
    <property type="entry name" value="ABC_tran"/>
    <property type="match status" value="2"/>
</dbReference>
<dbReference type="CDD" id="cd03221">
    <property type="entry name" value="ABCF_EF-3"/>
    <property type="match status" value="1"/>
</dbReference>
<dbReference type="AlphaFoldDB" id="A0A7X0U722"/>
<evidence type="ECO:0000313" key="5">
    <source>
        <dbReference type="EMBL" id="MBB6557040.1"/>
    </source>
</evidence>
<keyword evidence="1" id="KW-0547">Nucleotide-binding</keyword>
<dbReference type="GO" id="GO:0016887">
    <property type="term" value="F:ATP hydrolysis activity"/>
    <property type="evidence" value="ECO:0007669"/>
    <property type="project" value="InterPro"/>
</dbReference>
<proteinExistence type="predicted"/>
<keyword evidence="2 5" id="KW-0067">ATP-binding</keyword>
<dbReference type="InterPro" id="IPR003439">
    <property type="entry name" value="ABC_transporter-like_ATP-bd"/>
</dbReference>
<dbReference type="InterPro" id="IPR003593">
    <property type="entry name" value="AAA+_ATPase"/>
</dbReference>
<dbReference type="GO" id="GO:0005524">
    <property type="term" value="F:ATP binding"/>
    <property type="evidence" value="ECO:0007669"/>
    <property type="project" value="UniProtKB-KW"/>
</dbReference>
<evidence type="ECO:0000313" key="6">
    <source>
        <dbReference type="Proteomes" id="UP000565579"/>
    </source>
</evidence>
<evidence type="ECO:0000256" key="2">
    <source>
        <dbReference type="ARBA" id="ARBA00022840"/>
    </source>
</evidence>
<dbReference type="Proteomes" id="UP000565579">
    <property type="component" value="Unassembled WGS sequence"/>
</dbReference>
<feature type="domain" description="ABC transporter" evidence="4">
    <location>
        <begin position="407"/>
        <end position="600"/>
    </location>
</feature>
<feature type="region of interest" description="Disordered" evidence="3">
    <location>
        <begin position="141"/>
        <end position="165"/>
    </location>
</feature>
<sequence>MRTAAAQLAFAEITKRYDTRVVLDRVSFTVRPGERIGVIGDNGAGKSTLLRLMAGVERADNGEVTVVAPGGVGYLPQSLELPRHATVADVIDLALAELRELEARMRAAEHALAEPAEDALAEPAEDALARSAEDALAGLAEDGSAGSAERGSARPNPGAGVGREGQADVPAAVYARLVAEFEARGGYEADVRVDAALHGLGLPGLDRARPVGTLSGGERSRLALAATLAADPELLLLDEPTNDLDDRAVAWLEQRLRAHRGTVVAITHDRVFLERVTATILEVAEGHVRRYGDGYSGYLVAKAAERAARLRAYEEWKQELARHSGLVAANAGRMAAIPRKMAKAGMGTGAWRARSRTHGAAGRVRQSQQRMRWLTDNPAPRPPDPLRFTPAFAANKADGAVGGTMGSAVSGAVAVLDGVRVGSRLRLDALTVRSGERLLVTGPNGAGKTTLIRVLAGELQPDAGTVRRAGRIGHLRQDEPAGPPDRTVLAAYAAGRPGSPDEHADALLALGLFRPSDLRLRLGELSYGQRRRIELARLVSEPVDLLLLDEPTNHLSPQLVEQLEEALTSYEGALVIVTHDRRMRAAFTGSHLELHAGTAV</sequence>
<dbReference type="InterPro" id="IPR027417">
    <property type="entry name" value="P-loop_NTPase"/>
</dbReference>
<dbReference type="EMBL" id="JACHMI010000001">
    <property type="protein sequence ID" value="MBB6557040.1"/>
    <property type="molecule type" value="Genomic_DNA"/>
</dbReference>
<comment type="caution">
    <text evidence="5">The sequence shown here is derived from an EMBL/GenBank/DDBJ whole genome shotgun (WGS) entry which is preliminary data.</text>
</comment>
<dbReference type="SUPFAM" id="SSF52540">
    <property type="entry name" value="P-loop containing nucleoside triphosphate hydrolases"/>
    <property type="match status" value="2"/>
</dbReference>
<evidence type="ECO:0000256" key="1">
    <source>
        <dbReference type="ARBA" id="ARBA00022741"/>
    </source>
</evidence>
<evidence type="ECO:0000256" key="3">
    <source>
        <dbReference type="SAM" id="MobiDB-lite"/>
    </source>
</evidence>
<gene>
    <name evidence="5" type="ORF">HD593_011835</name>
</gene>
<accession>A0A7X0U722</accession>
<keyword evidence="6" id="KW-1185">Reference proteome</keyword>
<protein>
    <submittedName>
        <fullName evidence="5">Macrolide transport system ATP-binding/permease protein</fullName>
    </submittedName>
</protein>